<dbReference type="RefSeq" id="WP_013254644.1">
    <property type="nucleotide sequence ID" value="NC_014364.1"/>
</dbReference>
<dbReference type="EMBL" id="CP002116">
    <property type="protein sequence ID" value="ADK81180.1"/>
    <property type="molecule type" value="Genomic_DNA"/>
</dbReference>
<evidence type="ECO:0000313" key="4">
    <source>
        <dbReference type="Proteomes" id="UP000002318"/>
    </source>
</evidence>
<evidence type="ECO:0000256" key="2">
    <source>
        <dbReference type="SAM" id="Phobius"/>
    </source>
</evidence>
<keyword evidence="2" id="KW-0472">Membrane</keyword>
<dbReference type="InterPro" id="IPR011990">
    <property type="entry name" value="TPR-like_helical_dom_sf"/>
</dbReference>
<keyword evidence="2" id="KW-0812">Transmembrane</keyword>
<dbReference type="Pfam" id="PF13424">
    <property type="entry name" value="TPR_12"/>
    <property type="match status" value="1"/>
</dbReference>
<reference evidence="3 4" key="1">
    <citation type="journal article" date="2010" name="Stand. Genomic Sci.">
        <title>Complete genome sequence of Spirochaeta smaragdinae type strain (SEBR 4228).</title>
        <authorList>
            <person name="Mavromatis K."/>
            <person name="Yasawong M."/>
            <person name="Chertkov O."/>
            <person name="Lapidus A."/>
            <person name="Lucas S."/>
            <person name="Nolan M."/>
            <person name="Del Rio T.G."/>
            <person name="Tice H."/>
            <person name="Cheng J.F."/>
            <person name="Pitluck S."/>
            <person name="Liolios K."/>
            <person name="Ivanova N."/>
            <person name="Tapia R."/>
            <person name="Han C."/>
            <person name="Bruce D."/>
            <person name="Goodwin L."/>
            <person name="Pati A."/>
            <person name="Chen A."/>
            <person name="Palaniappan K."/>
            <person name="Land M."/>
            <person name="Hauser L."/>
            <person name="Chang Y.J."/>
            <person name="Jeffries C.D."/>
            <person name="Detter J.C."/>
            <person name="Rohde M."/>
            <person name="Brambilla E."/>
            <person name="Spring S."/>
            <person name="Goker M."/>
            <person name="Sikorski J."/>
            <person name="Woyke T."/>
            <person name="Bristow J."/>
            <person name="Eisen J.A."/>
            <person name="Markowitz V."/>
            <person name="Hugenholtz P."/>
            <person name="Klenk H.P."/>
            <person name="Kyrpides N.C."/>
        </authorList>
    </citation>
    <scope>NUCLEOTIDE SEQUENCE [LARGE SCALE GENOMIC DNA]</scope>
    <source>
        <strain evidence="4">DSM 11293 / JCM 15392 / SEBR 4228</strain>
    </source>
</reference>
<dbReference type="OrthoDB" id="359271at2"/>
<evidence type="ECO:0000256" key="1">
    <source>
        <dbReference type="PROSITE-ProRule" id="PRU00339"/>
    </source>
</evidence>
<dbReference type="Pfam" id="PF13174">
    <property type="entry name" value="TPR_6"/>
    <property type="match status" value="1"/>
</dbReference>
<dbReference type="AlphaFoldDB" id="E1R2Z4"/>
<dbReference type="STRING" id="573413.Spirs_2058"/>
<dbReference type="HOGENOM" id="CLU_105450_0_0_12"/>
<keyword evidence="1" id="KW-0802">TPR repeat</keyword>
<dbReference type="KEGG" id="ssm:Spirs_2058"/>
<dbReference type="Proteomes" id="UP000002318">
    <property type="component" value="Chromosome"/>
</dbReference>
<evidence type="ECO:0000313" key="3">
    <source>
        <dbReference type="EMBL" id="ADK81180.1"/>
    </source>
</evidence>
<dbReference type="Gene3D" id="1.25.40.10">
    <property type="entry name" value="Tetratricopeptide repeat domain"/>
    <property type="match status" value="1"/>
</dbReference>
<organism evidence="3 4">
    <name type="scientific">Sediminispirochaeta smaragdinae (strain DSM 11293 / JCM 15392 / SEBR 4228)</name>
    <name type="common">Spirochaeta smaragdinae</name>
    <dbReference type="NCBI Taxonomy" id="573413"/>
    <lineage>
        <taxon>Bacteria</taxon>
        <taxon>Pseudomonadati</taxon>
        <taxon>Spirochaetota</taxon>
        <taxon>Spirochaetia</taxon>
        <taxon>Spirochaetales</taxon>
        <taxon>Spirochaetaceae</taxon>
        <taxon>Sediminispirochaeta</taxon>
    </lineage>
</organism>
<dbReference type="InterPro" id="IPR019734">
    <property type="entry name" value="TPR_rpt"/>
</dbReference>
<name>E1R2Z4_SEDSS</name>
<proteinExistence type="predicted"/>
<keyword evidence="2" id="KW-1133">Transmembrane helix</keyword>
<dbReference type="eggNOG" id="COG1729">
    <property type="taxonomic scope" value="Bacteria"/>
</dbReference>
<dbReference type="SUPFAM" id="SSF48452">
    <property type="entry name" value="TPR-like"/>
    <property type="match status" value="1"/>
</dbReference>
<feature type="repeat" description="TPR" evidence="1">
    <location>
        <begin position="178"/>
        <end position="211"/>
    </location>
</feature>
<gene>
    <name evidence="3" type="ordered locus">Spirs_2058</name>
</gene>
<keyword evidence="4" id="KW-1185">Reference proteome</keyword>
<dbReference type="PROSITE" id="PS50005">
    <property type="entry name" value="TPR"/>
    <property type="match status" value="1"/>
</dbReference>
<feature type="transmembrane region" description="Helical" evidence="2">
    <location>
        <begin position="27"/>
        <end position="48"/>
    </location>
</feature>
<sequence length="227" mass="25333">MAKIYDEKTATSTSAKIASGLHKYRKVILYTLIAVAVILAALAIASVLKQRKTDAGTIVAEELQESYAKWLQASDDEKASLEKEVVAKADAIKAKYRGTFPHQRALLVLGNLAFEKSQWDDAQKDFAELAKEYPKSYLAPVALMNQATALEEAGNNKEAVEIYQKVFDTYKETSPDAPRALFSIARLYETTGQKEAALDAYREVADSFPDSDWTKLSRDRIIYLETH</sequence>
<protein>
    <submittedName>
        <fullName evidence="3">TPR repeat-containing protein</fullName>
    </submittedName>
</protein>
<dbReference type="SMART" id="SM00028">
    <property type="entry name" value="TPR"/>
    <property type="match status" value="3"/>
</dbReference>
<accession>E1R2Z4</accession>